<feature type="compositionally biased region" description="Basic residues" evidence="1">
    <location>
        <begin position="391"/>
        <end position="407"/>
    </location>
</feature>
<protein>
    <submittedName>
        <fullName evidence="4">Conserved secreted protein</fullName>
    </submittedName>
</protein>
<keyword evidence="3" id="KW-1185">Reference proteome</keyword>
<evidence type="ECO:0000256" key="1">
    <source>
        <dbReference type="SAM" id="MobiDB-lite"/>
    </source>
</evidence>
<reference evidence="4" key="1">
    <citation type="submission" date="2020-12" db="UniProtKB">
        <authorList>
            <consortium name="WormBaseParasite"/>
        </authorList>
    </citation>
    <scope>IDENTIFICATION</scope>
    <source>
        <strain evidence="4">MHco3</strain>
    </source>
</reference>
<dbReference type="AlphaFoldDB" id="A0A7I4Y952"/>
<dbReference type="Proteomes" id="UP000025227">
    <property type="component" value="Unplaced"/>
</dbReference>
<feature type="region of interest" description="Disordered" evidence="1">
    <location>
        <begin position="363"/>
        <end position="439"/>
    </location>
</feature>
<evidence type="ECO:0000256" key="2">
    <source>
        <dbReference type="SAM" id="SignalP"/>
    </source>
</evidence>
<feature type="compositionally biased region" description="Basic and acidic residues" evidence="1">
    <location>
        <begin position="574"/>
        <end position="586"/>
    </location>
</feature>
<dbReference type="OMA" id="TRCGERM"/>
<feature type="compositionally biased region" description="Low complexity" evidence="1">
    <location>
        <begin position="413"/>
        <end position="422"/>
    </location>
</feature>
<feature type="compositionally biased region" description="Basic and acidic residues" evidence="1">
    <location>
        <begin position="363"/>
        <end position="372"/>
    </location>
</feature>
<feature type="chain" id="PRO_5029583314" evidence="2">
    <location>
        <begin position="19"/>
        <end position="906"/>
    </location>
</feature>
<feature type="compositionally biased region" description="Polar residues" evidence="1">
    <location>
        <begin position="604"/>
        <end position="623"/>
    </location>
</feature>
<dbReference type="WBParaSite" id="HCON_00060060-00001">
    <property type="protein sequence ID" value="HCON_00060060-00001"/>
    <property type="gene ID" value="HCON_00060060"/>
</dbReference>
<feature type="compositionally biased region" description="Basic and acidic residues" evidence="1">
    <location>
        <begin position="423"/>
        <end position="435"/>
    </location>
</feature>
<name>A0A7I4Y952_HAECO</name>
<sequence>MHALLLLVTTTLISLSLGVVNRTSCFHYITCMEQAHQAIRECVGSTILALALETNEKPFAEFLKGREEKAQTCEEKFVSDSTDFETLQSLVYDDSRNCFQHLPRTRHGRSEVTRTCVWDGGQATLPEERQPLECLAAFRGERRRCEELLQCCPDHTRCGERMNALSIAYQHAKSKSNEIVERLLLCLGSLEPSTVLELAGMKVGRLQFRVPGLPFYKPDRIVEKRIARRLSMMSYSAIDDRKNRFIKKFQQKRDAMVARKSSKNVPKSQFVSHTTSPIPSEQRVAIVKNLFRNAKEDELAVYASLLAEGNFARLVELEREKSAGDGKGSEMQREMQRVRNAIKVSLLSKGQKTIDFLVPETVREEQSQHINDEQMPPTAASSSIENEYPTRTRKHTHRRNKHKKLISTKKVSSEWSSEWSNRSVEERPTSSEESRAPPGHFSGVLINLLKEDDIITSPHVKTTYKNMFKNQKIPLDASKAVSVTAASVTKAFTTDEIVATSPEPPVDISSTIDCDNQTTITVNDTLIDEIEGSAAPLTEVTTEITGPPLKPSTIEADTTQDSENEETTALLSGDEEHADTHMKKNGSDNLPKAVLEEVDVAKEGQTTKGINVGSSDSARNDTISAEAPPKPKSEETGNGPKTFESTSSEEQNETDDGENVYERQDSGINEVAGRTTNFWAAPLTTRLPDNTGSQRIRSCVRLASCMDIVRDYENECEQRYSRGFLTHGIDDGDVLQILNHSSLSRGMLAHQTCLRSIEKSDYAMVKHLLVTQRSLRKACLEHSKDRRRMSADEILICQKPLPSTEPIDDFLFKNHYRSEENRDDCHRNLIDFKEACYSLSTCCMTTIQSCEKQLNSSQLHGRLRESVDQLVERHNECEKNVMENLKIFASSGDERQHLLLPNDFRS</sequence>
<keyword evidence="2" id="KW-0732">Signal</keyword>
<accession>A0A7I4Y952</accession>
<organism evidence="3 4">
    <name type="scientific">Haemonchus contortus</name>
    <name type="common">Barber pole worm</name>
    <dbReference type="NCBI Taxonomy" id="6289"/>
    <lineage>
        <taxon>Eukaryota</taxon>
        <taxon>Metazoa</taxon>
        <taxon>Ecdysozoa</taxon>
        <taxon>Nematoda</taxon>
        <taxon>Chromadorea</taxon>
        <taxon>Rhabditida</taxon>
        <taxon>Rhabditina</taxon>
        <taxon>Rhabditomorpha</taxon>
        <taxon>Strongyloidea</taxon>
        <taxon>Trichostrongylidae</taxon>
        <taxon>Haemonchus</taxon>
    </lineage>
</organism>
<feature type="region of interest" description="Disordered" evidence="1">
    <location>
        <begin position="543"/>
        <end position="661"/>
    </location>
</feature>
<feature type="signal peptide" evidence="2">
    <location>
        <begin position="1"/>
        <end position="18"/>
    </location>
</feature>
<evidence type="ECO:0000313" key="4">
    <source>
        <dbReference type="WBParaSite" id="HCON_00060060-00001"/>
    </source>
</evidence>
<proteinExistence type="predicted"/>
<feature type="compositionally biased region" description="Acidic residues" evidence="1">
    <location>
        <begin position="650"/>
        <end position="659"/>
    </location>
</feature>
<dbReference type="OrthoDB" id="5873508at2759"/>
<evidence type="ECO:0000313" key="3">
    <source>
        <dbReference type="Proteomes" id="UP000025227"/>
    </source>
</evidence>